<accession>A0ABY5HMQ4</accession>
<keyword evidence="3" id="KW-1185">Reference proteome</keyword>
<evidence type="ECO:0000313" key="3">
    <source>
        <dbReference type="Proteomes" id="UP001058461"/>
    </source>
</evidence>
<organism evidence="2 3">
    <name type="scientific">Marinobacterium rhizophilum</name>
    <dbReference type="NCBI Taxonomy" id="420402"/>
    <lineage>
        <taxon>Bacteria</taxon>
        <taxon>Pseudomonadati</taxon>
        <taxon>Pseudomonadota</taxon>
        <taxon>Gammaproteobacteria</taxon>
        <taxon>Oceanospirillales</taxon>
        <taxon>Oceanospirillaceae</taxon>
        <taxon>Marinobacterium</taxon>
    </lineage>
</organism>
<evidence type="ECO:0000313" key="2">
    <source>
        <dbReference type="EMBL" id="UTW12500.1"/>
    </source>
</evidence>
<proteinExistence type="predicted"/>
<name>A0ABY5HMQ4_9GAMM</name>
<gene>
    <name evidence="2" type="ORF">KDW95_02105</name>
</gene>
<reference evidence="2" key="1">
    <citation type="submission" date="2021-04" db="EMBL/GenBank/DDBJ databases">
        <title>Oceanospirillales bacteria with DddD are important DMSP degraders in coastal seawater.</title>
        <authorList>
            <person name="Liu J."/>
        </authorList>
    </citation>
    <scope>NUCLEOTIDE SEQUENCE</scope>
    <source>
        <strain evidence="2">D13-1</strain>
    </source>
</reference>
<evidence type="ECO:0000256" key="1">
    <source>
        <dbReference type="SAM" id="MobiDB-lite"/>
    </source>
</evidence>
<sequence length="58" mass="6934">MTDDDKNSWNGNEKRSGTDRRQTTDRRDEVRFEPGKPDRRKNRGRRKTDQDPWSKGTV</sequence>
<dbReference type="EMBL" id="CP073347">
    <property type="protein sequence ID" value="UTW12500.1"/>
    <property type="molecule type" value="Genomic_DNA"/>
</dbReference>
<dbReference type="Proteomes" id="UP001058461">
    <property type="component" value="Chromosome"/>
</dbReference>
<dbReference type="RefSeq" id="WP_255854591.1">
    <property type="nucleotide sequence ID" value="NZ_CP073347.1"/>
</dbReference>
<protein>
    <submittedName>
        <fullName evidence="2">Uncharacterized protein</fullName>
    </submittedName>
</protein>
<feature type="compositionally biased region" description="Basic and acidic residues" evidence="1">
    <location>
        <begin position="1"/>
        <end position="37"/>
    </location>
</feature>
<feature type="region of interest" description="Disordered" evidence="1">
    <location>
        <begin position="1"/>
        <end position="58"/>
    </location>
</feature>